<feature type="transmembrane region" description="Helical" evidence="1">
    <location>
        <begin position="64"/>
        <end position="82"/>
    </location>
</feature>
<keyword evidence="1" id="KW-0472">Membrane</keyword>
<keyword evidence="2" id="KW-0328">Glycosyltransferase</keyword>
<dbReference type="AlphaFoldDB" id="A0A167ZGA6"/>
<dbReference type="OrthoDB" id="262547at2759"/>
<dbReference type="VEuPathDB" id="FungiDB:AAP_02705"/>
<name>A0A167ZGA6_9EURO</name>
<keyword evidence="1" id="KW-1133">Transmembrane helix</keyword>
<proteinExistence type="predicted"/>
<dbReference type="Proteomes" id="UP000242877">
    <property type="component" value="Unassembled WGS sequence"/>
</dbReference>
<dbReference type="PANTHER" id="PTHR34144">
    <property type="entry name" value="CHROMOSOME 8, WHOLE GENOME SHOTGUN SEQUENCE"/>
    <property type="match status" value="1"/>
</dbReference>
<accession>A0A167ZGA6</accession>
<evidence type="ECO:0000256" key="1">
    <source>
        <dbReference type="SAM" id="Phobius"/>
    </source>
</evidence>
<dbReference type="EMBL" id="AZGZ01000010">
    <property type="protein sequence ID" value="KZZ92624.1"/>
    <property type="molecule type" value="Genomic_DNA"/>
</dbReference>
<evidence type="ECO:0000313" key="3">
    <source>
        <dbReference type="Proteomes" id="UP000242877"/>
    </source>
</evidence>
<keyword evidence="2" id="KW-0808">Transferase</keyword>
<reference evidence="2 3" key="1">
    <citation type="journal article" date="2016" name="Genome Biol. Evol.">
        <title>Divergent and convergent evolution of fungal pathogenicity.</title>
        <authorList>
            <person name="Shang Y."/>
            <person name="Xiao G."/>
            <person name="Zheng P."/>
            <person name="Cen K."/>
            <person name="Zhan S."/>
            <person name="Wang C."/>
        </authorList>
    </citation>
    <scope>NUCLEOTIDE SEQUENCE [LARGE SCALE GENOMIC DNA]</scope>
    <source>
        <strain evidence="2 3">ARSEF 7405</strain>
    </source>
</reference>
<evidence type="ECO:0000313" key="2">
    <source>
        <dbReference type="EMBL" id="KZZ92624.1"/>
    </source>
</evidence>
<dbReference type="GO" id="GO:0016757">
    <property type="term" value="F:glycosyltransferase activity"/>
    <property type="evidence" value="ECO:0007669"/>
    <property type="project" value="UniProtKB-KW"/>
</dbReference>
<gene>
    <name evidence="2" type="ORF">AAP_02705</name>
</gene>
<keyword evidence="3" id="KW-1185">Reference proteome</keyword>
<dbReference type="InterPro" id="IPR021047">
    <property type="entry name" value="Mannosyltransferase_CMT1"/>
</dbReference>
<comment type="caution">
    <text evidence="2">The sequence shown here is derived from an EMBL/GenBank/DDBJ whole genome shotgun (WGS) entry which is preliminary data.</text>
</comment>
<organism evidence="2 3">
    <name type="scientific">Ascosphaera apis ARSEF 7405</name>
    <dbReference type="NCBI Taxonomy" id="392613"/>
    <lineage>
        <taxon>Eukaryota</taxon>
        <taxon>Fungi</taxon>
        <taxon>Dikarya</taxon>
        <taxon>Ascomycota</taxon>
        <taxon>Pezizomycotina</taxon>
        <taxon>Eurotiomycetes</taxon>
        <taxon>Eurotiomycetidae</taxon>
        <taxon>Onygenales</taxon>
        <taxon>Ascosphaeraceae</taxon>
        <taxon>Ascosphaera</taxon>
    </lineage>
</organism>
<dbReference type="Pfam" id="PF11735">
    <property type="entry name" value="CAP59_mtransfer"/>
    <property type="match status" value="1"/>
</dbReference>
<dbReference type="PANTHER" id="PTHR34144:SF7">
    <property type="entry name" value="EXPORT PROTEIN (CAP59), PUTATIVE (AFU_ORTHOLOGUE AFUA_7G05020)-RELATED"/>
    <property type="match status" value="1"/>
</dbReference>
<sequence>MLAELDFRLRRVRRQLAECISSCFGEAGILRRSSDEEKDARDKKLKDRRAYGLRKWTRPVASRLVILCVVFFFCADYVIFTLNSLRWPSSAPTYVPPSASGFSPALIPSIEKVYISATHWNSAAILQNHWSAAVLDLIRILGPQNVYVSIYESGSWDTTKDLLRGLEKQLNDMGVENTIALDETTHMDIVNRPEPPSNSKAEGWIRTPRGKREVRRIPYLASVRNKTLKPLEKLNKMGKKFDRIIFLNDVIFTTGDVINLLNTRNGSYAAACALDFAHENMFYDSFALRDLNGKTSYSSSYPYITSRLGRTALSRGEAVPVQSCWNGIAVFDAAPFQHITKKSGSTSELSSQKGSESSPLRFRAIADSLAAYHVEGSECCLIHYDNPLTQTKGVWINPHVRVGYNPIAHASVRKFPKRSEALFGWFWSMMASAMNLPWRNGKIGKQVALWKAEDKANFEPGVACLTYEMQVLVWNGWAHV</sequence>
<keyword evidence="1" id="KW-0812">Transmembrane</keyword>
<protein>
    <submittedName>
        <fullName evidence="2">Mannosyltransferase 1, CMT1</fullName>
    </submittedName>
</protein>